<accession>A0A317PL65</accession>
<dbReference type="SUPFAM" id="SSF53448">
    <property type="entry name" value="Nucleotide-diphospho-sugar transferases"/>
    <property type="match status" value="1"/>
</dbReference>
<dbReference type="CDD" id="cd00761">
    <property type="entry name" value="Glyco_tranf_GTA_type"/>
    <property type="match status" value="1"/>
</dbReference>
<keyword evidence="2" id="KW-1185">Reference proteome</keyword>
<comment type="caution">
    <text evidence="1">The sequence shown here is derived from an EMBL/GenBank/DDBJ whole genome shotgun (WGS) entry which is preliminary data.</text>
</comment>
<dbReference type="AlphaFoldDB" id="A0A317PL65"/>
<protein>
    <submittedName>
        <fullName evidence="1">Glycosyl transferase family 2</fullName>
    </submittedName>
</protein>
<dbReference type="Proteomes" id="UP000246352">
    <property type="component" value="Unassembled WGS sequence"/>
</dbReference>
<dbReference type="Pfam" id="PF13704">
    <property type="entry name" value="Glyco_tranf_2_4"/>
    <property type="match status" value="1"/>
</dbReference>
<gene>
    <name evidence="1" type="ORF">DFR52_102208</name>
</gene>
<dbReference type="RefSeq" id="WP_158284892.1">
    <property type="nucleotide sequence ID" value="NZ_QGTR01000002.1"/>
</dbReference>
<evidence type="ECO:0000313" key="2">
    <source>
        <dbReference type="Proteomes" id="UP000246352"/>
    </source>
</evidence>
<dbReference type="OrthoDB" id="1997677at2"/>
<dbReference type="GO" id="GO:0016740">
    <property type="term" value="F:transferase activity"/>
    <property type="evidence" value="ECO:0007669"/>
    <property type="project" value="UniProtKB-KW"/>
</dbReference>
<sequence>MSRFEAVMAFAVQDEEDILDQKLRHHLACGFTHFHIIDHGSLDGSLDILADYARQGVVSLIRKQRTEPASDAWIDILLDAARARNASAYFCLCDADEFVFPHRSLASLMDGATIHRLGRTNCFPDTDSNLWPGSDVVARFRNSIEKGFDTRSIRQKIESGAPWGDVVDGLEHPLFFCDISANPKLFFPLGRVRKLSAGAHHVTDYSDDAAQRQVSDDAMHIRHYPMRGIDGLKRRADKYRRLFDESPDLPRTWGWQNRFLVEVAARDGLARFWDRHILPARLAPMDGAEIRVKRLPER</sequence>
<dbReference type="EMBL" id="QGTR01000002">
    <property type="protein sequence ID" value="PWW01546.1"/>
    <property type="molecule type" value="Genomic_DNA"/>
</dbReference>
<dbReference type="InterPro" id="IPR029044">
    <property type="entry name" value="Nucleotide-diphossugar_trans"/>
</dbReference>
<evidence type="ECO:0000313" key="1">
    <source>
        <dbReference type="EMBL" id="PWW01546.1"/>
    </source>
</evidence>
<reference evidence="1 2" key="1">
    <citation type="submission" date="2018-05" db="EMBL/GenBank/DDBJ databases">
        <title>Genomic Encyclopedia of Type Strains, Phase IV (KMG-IV): sequencing the most valuable type-strain genomes for metagenomic binning, comparative biology and taxonomic classification.</title>
        <authorList>
            <person name="Goeker M."/>
        </authorList>
    </citation>
    <scope>NUCLEOTIDE SEQUENCE [LARGE SCALE GENOMIC DNA]</scope>
    <source>
        <strain evidence="1 2">DSM 16791</strain>
    </source>
</reference>
<keyword evidence="1" id="KW-0808">Transferase</keyword>
<organism evidence="1 2">
    <name type="scientific">Hoeflea marina</name>
    <dbReference type="NCBI Taxonomy" id="274592"/>
    <lineage>
        <taxon>Bacteria</taxon>
        <taxon>Pseudomonadati</taxon>
        <taxon>Pseudomonadota</taxon>
        <taxon>Alphaproteobacteria</taxon>
        <taxon>Hyphomicrobiales</taxon>
        <taxon>Rhizobiaceae</taxon>
        <taxon>Hoeflea</taxon>
    </lineage>
</organism>
<proteinExistence type="predicted"/>
<name>A0A317PL65_9HYPH</name>